<protein>
    <submittedName>
        <fullName evidence="2">Thiamine biosynthesis protein ThiJ</fullName>
    </submittedName>
</protein>
<dbReference type="EMBL" id="JXQV01000012">
    <property type="protein sequence ID" value="KIQ01883.1"/>
    <property type="molecule type" value="Genomic_DNA"/>
</dbReference>
<organism evidence="2 3">
    <name type="scientific">Agrobacterium tumefaciens</name>
    <dbReference type="NCBI Taxonomy" id="358"/>
    <lineage>
        <taxon>Bacteria</taxon>
        <taxon>Pseudomonadati</taxon>
        <taxon>Pseudomonadota</taxon>
        <taxon>Alphaproteobacteria</taxon>
        <taxon>Hyphomicrobiales</taxon>
        <taxon>Rhizobiaceae</taxon>
        <taxon>Rhizobium/Agrobacterium group</taxon>
        <taxon>Agrobacterium</taxon>
        <taxon>Agrobacterium tumefaciens complex</taxon>
    </lineage>
</organism>
<reference evidence="2 3" key="1">
    <citation type="submission" date="2014-12" db="EMBL/GenBank/DDBJ databases">
        <title>16Stimator: statistical estimation of ribosomal gene copy numbers from draft genome assemblies.</title>
        <authorList>
            <person name="Perisin M.A."/>
            <person name="Vetter M."/>
            <person name="Gilbert J.A."/>
            <person name="Bergelson J."/>
        </authorList>
    </citation>
    <scope>NUCLEOTIDE SEQUENCE [LARGE SCALE GENOMIC DNA]</scope>
    <source>
        <strain evidence="2 3">MEJ076</strain>
    </source>
</reference>
<evidence type="ECO:0000259" key="1">
    <source>
        <dbReference type="Pfam" id="PF01965"/>
    </source>
</evidence>
<comment type="caution">
    <text evidence="2">The sequence shown here is derived from an EMBL/GenBank/DDBJ whole genome shotgun (WGS) entry which is preliminary data.</text>
</comment>
<dbReference type="GO" id="GO:0005737">
    <property type="term" value="C:cytoplasm"/>
    <property type="evidence" value="ECO:0007669"/>
    <property type="project" value="TreeGrafter"/>
</dbReference>
<gene>
    <name evidence="2" type="ORF">RU07_14145</name>
</gene>
<name>A0A0D0KXA8_AGRTU</name>
<dbReference type="Gene3D" id="3.40.50.880">
    <property type="match status" value="1"/>
</dbReference>
<dbReference type="InterPro" id="IPR002818">
    <property type="entry name" value="DJ-1/PfpI"/>
</dbReference>
<dbReference type="InterPro" id="IPR050325">
    <property type="entry name" value="Prot/Nucl_acid_deglycase"/>
</dbReference>
<feature type="domain" description="DJ-1/PfpI" evidence="1">
    <location>
        <begin position="3"/>
        <end position="167"/>
    </location>
</feature>
<dbReference type="Proteomes" id="UP000035017">
    <property type="component" value="Unassembled WGS sequence"/>
</dbReference>
<accession>A0A0D0KXA8</accession>
<dbReference type="Pfam" id="PF01965">
    <property type="entry name" value="DJ-1_PfpI"/>
    <property type="match status" value="1"/>
</dbReference>
<dbReference type="PANTHER" id="PTHR48094:SF19">
    <property type="entry name" value="DJ-1_PFPI DOMAIN-CONTAINING PROTEIN"/>
    <property type="match status" value="1"/>
</dbReference>
<sequence length="188" mass="19835">MPRIALALTEEFADWEPAILTAMARGYLGVDIVTASHDGAPLTSMGGLKIVPDMAYDALDPETVHALVIPGGLIWERKMAPDFTDLVHRFRTQHRLVAGICAAASALAGTGVLNNVAHTGNSVASHAAYFTYEGAEHYLDQPQAVSDQGIITAPGTGPVSFASEILKALDLWGPEAEAEMAGFAAEHL</sequence>
<dbReference type="AlphaFoldDB" id="A0A0D0KXA8"/>
<dbReference type="PANTHER" id="PTHR48094">
    <property type="entry name" value="PROTEIN/NUCLEIC ACID DEGLYCASE DJ-1-RELATED"/>
    <property type="match status" value="1"/>
</dbReference>
<dbReference type="CDD" id="cd03140">
    <property type="entry name" value="GATase1_PfpI_3"/>
    <property type="match status" value="1"/>
</dbReference>
<proteinExistence type="predicted"/>
<dbReference type="SUPFAM" id="SSF52317">
    <property type="entry name" value="Class I glutamine amidotransferase-like"/>
    <property type="match status" value="1"/>
</dbReference>
<dbReference type="InterPro" id="IPR029062">
    <property type="entry name" value="Class_I_gatase-like"/>
</dbReference>
<dbReference type="OrthoDB" id="8030967at2"/>
<evidence type="ECO:0000313" key="3">
    <source>
        <dbReference type="Proteomes" id="UP000035017"/>
    </source>
</evidence>
<evidence type="ECO:0000313" key="2">
    <source>
        <dbReference type="EMBL" id="KIQ01883.1"/>
    </source>
</evidence>